<gene>
    <name evidence="7" type="ORF">N780_11805</name>
</gene>
<dbReference type="InterPro" id="IPR000399">
    <property type="entry name" value="TPP-bd_CS"/>
</dbReference>
<dbReference type="InterPro" id="IPR012000">
    <property type="entry name" value="Thiamin_PyroP_enz_cen_dom"/>
</dbReference>
<dbReference type="GO" id="GO:0009099">
    <property type="term" value="P:L-valine biosynthetic process"/>
    <property type="evidence" value="ECO:0007669"/>
    <property type="project" value="TreeGrafter"/>
</dbReference>
<dbReference type="GO" id="GO:0000287">
    <property type="term" value="F:magnesium ion binding"/>
    <property type="evidence" value="ECO:0007669"/>
    <property type="project" value="InterPro"/>
</dbReference>
<dbReference type="Gene3D" id="3.40.50.1220">
    <property type="entry name" value="TPP-binding domain"/>
    <property type="match status" value="1"/>
</dbReference>
<feature type="domain" description="Thiamine pyrophosphate enzyme N-terminal TPP-binding" evidence="6">
    <location>
        <begin position="14"/>
        <end position="126"/>
    </location>
</feature>
<dbReference type="SUPFAM" id="SSF52467">
    <property type="entry name" value="DHS-like NAD/FAD-binding domain"/>
    <property type="match status" value="1"/>
</dbReference>
<dbReference type="NCBIfam" id="NF006052">
    <property type="entry name" value="PRK08199.1"/>
    <property type="match status" value="1"/>
</dbReference>
<evidence type="ECO:0000259" key="6">
    <source>
        <dbReference type="Pfam" id="PF02776"/>
    </source>
</evidence>
<dbReference type="Pfam" id="PF02775">
    <property type="entry name" value="TPP_enzyme_C"/>
    <property type="match status" value="1"/>
</dbReference>
<feature type="domain" description="Thiamine pyrophosphate enzyme central" evidence="4">
    <location>
        <begin position="203"/>
        <end position="334"/>
    </location>
</feature>
<dbReference type="OrthoDB" id="4494979at2"/>
<reference evidence="7 8" key="1">
    <citation type="submission" date="2013-08" db="EMBL/GenBank/DDBJ databases">
        <title>Genome of Pontibacillus chungwhensis.</title>
        <authorList>
            <person name="Wang Q."/>
            <person name="Wang G."/>
        </authorList>
    </citation>
    <scope>NUCLEOTIDE SEQUENCE [LARGE SCALE GENOMIC DNA]</scope>
    <source>
        <strain evidence="7 8">BH030062</strain>
    </source>
</reference>
<keyword evidence="8" id="KW-1185">Reference proteome</keyword>
<keyword evidence="2 3" id="KW-0786">Thiamine pyrophosphate</keyword>
<dbReference type="FunFam" id="3.40.50.970:FF:000007">
    <property type="entry name" value="Acetolactate synthase"/>
    <property type="match status" value="1"/>
</dbReference>
<evidence type="ECO:0000313" key="7">
    <source>
        <dbReference type="EMBL" id="KGP93010.1"/>
    </source>
</evidence>
<evidence type="ECO:0000259" key="4">
    <source>
        <dbReference type="Pfam" id="PF00205"/>
    </source>
</evidence>
<dbReference type="InterPro" id="IPR011766">
    <property type="entry name" value="TPP_enzyme_TPP-bd"/>
</dbReference>
<dbReference type="GO" id="GO:0009097">
    <property type="term" value="P:isoleucine biosynthetic process"/>
    <property type="evidence" value="ECO:0007669"/>
    <property type="project" value="TreeGrafter"/>
</dbReference>
<dbReference type="GO" id="GO:0005948">
    <property type="term" value="C:acetolactate synthase complex"/>
    <property type="evidence" value="ECO:0007669"/>
    <property type="project" value="TreeGrafter"/>
</dbReference>
<dbReference type="Gene3D" id="3.40.50.970">
    <property type="match status" value="2"/>
</dbReference>
<evidence type="ECO:0000259" key="5">
    <source>
        <dbReference type="Pfam" id="PF02775"/>
    </source>
</evidence>
<dbReference type="Pfam" id="PF00205">
    <property type="entry name" value="TPP_enzyme_M"/>
    <property type="match status" value="1"/>
</dbReference>
<comment type="similarity">
    <text evidence="1 3">Belongs to the TPP enzyme family.</text>
</comment>
<dbReference type="PROSITE" id="PS00187">
    <property type="entry name" value="TPP_ENZYMES"/>
    <property type="match status" value="1"/>
</dbReference>
<proteinExistence type="inferred from homology"/>
<dbReference type="GO" id="GO:0003984">
    <property type="term" value="F:acetolactate synthase activity"/>
    <property type="evidence" value="ECO:0007669"/>
    <property type="project" value="TreeGrafter"/>
</dbReference>
<comment type="caution">
    <text evidence="7">The sequence shown here is derived from an EMBL/GenBank/DDBJ whole genome shotgun (WGS) entry which is preliminary data.</text>
</comment>
<dbReference type="GO" id="GO:0050660">
    <property type="term" value="F:flavin adenine dinucleotide binding"/>
    <property type="evidence" value="ECO:0007669"/>
    <property type="project" value="TreeGrafter"/>
</dbReference>
<dbReference type="PANTHER" id="PTHR18968">
    <property type="entry name" value="THIAMINE PYROPHOSPHATE ENZYMES"/>
    <property type="match status" value="1"/>
</dbReference>
<dbReference type="RefSeq" id="WP_036779084.1">
    <property type="nucleotide sequence ID" value="NZ_AVBG01000001.1"/>
</dbReference>
<name>A0A0A2VHB1_9BACI</name>
<evidence type="ECO:0000256" key="3">
    <source>
        <dbReference type="RuleBase" id="RU362132"/>
    </source>
</evidence>
<dbReference type="InterPro" id="IPR045229">
    <property type="entry name" value="TPP_enz"/>
</dbReference>
<dbReference type="CDD" id="cd00568">
    <property type="entry name" value="TPP_enzymes"/>
    <property type="match status" value="1"/>
</dbReference>
<dbReference type="CDD" id="cd07035">
    <property type="entry name" value="TPP_PYR_POX_like"/>
    <property type="match status" value="1"/>
</dbReference>
<evidence type="ECO:0000313" key="8">
    <source>
        <dbReference type="Proteomes" id="UP000030153"/>
    </source>
</evidence>
<organism evidence="7 8">
    <name type="scientific">Pontibacillus chungwhensis BH030062</name>
    <dbReference type="NCBI Taxonomy" id="1385513"/>
    <lineage>
        <taxon>Bacteria</taxon>
        <taxon>Bacillati</taxon>
        <taxon>Bacillota</taxon>
        <taxon>Bacilli</taxon>
        <taxon>Bacillales</taxon>
        <taxon>Bacillaceae</taxon>
        <taxon>Pontibacillus</taxon>
    </lineage>
</organism>
<dbReference type="InterPro" id="IPR029035">
    <property type="entry name" value="DHS-like_NAD/FAD-binding_dom"/>
</dbReference>
<dbReference type="GO" id="GO:0030976">
    <property type="term" value="F:thiamine pyrophosphate binding"/>
    <property type="evidence" value="ECO:0007669"/>
    <property type="project" value="InterPro"/>
</dbReference>
<dbReference type="Proteomes" id="UP000030153">
    <property type="component" value="Unassembled WGS sequence"/>
</dbReference>
<evidence type="ECO:0000256" key="1">
    <source>
        <dbReference type="ARBA" id="ARBA00007812"/>
    </source>
</evidence>
<feature type="domain" description="Thiamine pyrophosphate enzyme TPP-binding" evidence="5">
    <location>
        <begin position="391"/>
        <end position="537"/>
    </location>
</feature>
<sequence>MIEKSLRPIKRTLTSAHAIVECMKIEGVKHVFCVPGESYLPIMDAIHDEPSIKLISARHEGGASFMAEGYAKSSGKPGVLMATRGVGGSNLTIGVHTAHQDSTPMVVFLGQVHSQFRGREGFQEVDLDQYFRHIAKWTVEIRDAKRVPELVQRAFRVAQTGRPGPVVVSLPEDLLIKESVMAFGPPVRRPTPSPSSDEVGDVEKLLQSSESPLIIAGGGVKASEAEGALKQFAEKYKIPVMASFRRHDVMPNDHPLYLGHLGLGTHKSILETVQQSDVILAFGTRLSEVTTQDYSIITDEKKLVHVDIEYDSIGKIYQPDIGIVADLKEGLHALLSINLLSSWEDWAVTRRRVYENVTSLTNKDVDNHNFHTQIIQTLQAQLPKNAILTNDAGNFAGWLHTFFQFTERNTYVGPTSGAMGYGMPAALGTKLAHPHRTVLSLSGDGGFMMTMQEIETAVRYNIPIISIVFNNKMYGTIRMHQEMHYPFKPIGTELGSVPFTELAQSIGANGYFVRTIKEFELAIERAVKSDKPVVIEIESDPNQISVSSTIEEIRNQHK</sequence>
<dbReference type="eggNOG" id="COG0028">
    <property type="taxonomic scope" value="Bacteria"/>
</dbReference>
<dbReference type="PANTHER" id="PTHR18968:SF120">
    <property type="entry name" value="ACETOLACTATE SYNTHASE LARGE SUBUNIT"/>
    <property type="match status" value="1"/>
</dbReference>
<dbReference type="Pfam" id="PF02776">
    <property type="entry name" value="TPP_enzyme_N"/>
    <property type="match status" value="1"/>
</dbReference>
<evidence type="ECO:0000256" key="2">
    <source>
        <dbReference type="ARBA" id="ARBA00023052"/>
    </source>
</evidence>
<dbReference type="InterPro" id="IPR012001">
    <property type="entry name" value="Thiamin_PyroP_enz_TPP-bd_dom"/>
</dbReference>
<dbReference type="EMBL" id="AVBG01000001">
    <property type="protein sequence ID" value="KGP93010.1"/>
    <property type="molecule type" value="Genomic_DNA"/>
</dbReference>
<dbReference type="InterPro" id="IPR029061">
    <property type="entry name" value="THDP-binding"/>
</dbReference>
<dbReference type="AlphaFoldDB" id="A0A0A2VHB1"/>
<dbReference type="STRING" id="1385513.N780_11805"/>
<accession>A0A0A2VHB1</accession>
<protein>
    <submittedName>
        <fullName evidence="7">Acetolactate synthase</fullName>
    </submittedName>
</protein>
<dbReference type="SUPFAM" id="SSF52518">
    <property type="entry name" value="Thiamin diphosphate-binding fold (THDP-binding)"/>
    <property type="match status" value="2"/>
</dbReference>